<evidence type="ECO:0000313" key="1">
    <source>
        <dbReference type="EMBL" id="ACC73929.1"/>
    </source>
</evidence>
<dbReference type="eggNOG" id="COG0824">
    <property type="taxonomic scope" value="Bacteria"/>
</dbReference>
<reference evidence="2" key="1">
    <citation type="journal article" date="2014" name="Stand. Genomic Sci.">
        <title>Complete genome sequence of Burkholderia phymatum STM815(T), a broad host range and efficient nitrogen-fixing symbiont of Mimosa species.</title>
        <authorList>
            <person name="Moulin L."/>
            <person name="Klonowska A."/>
            <person name="Caroline B."/>
            <person name="Booth K."/>
            <person name="Vriezen J.A."/>
            <person name="Melkonian R."/>
            <person name="James E.K."/>
            <person name="Young J.P."/>
            <person name="Bena G."/>
            <person name="Hauser L."/>
            <person name="Land M."/>
            <person name="Kyrpides N."/>
            <person name="Bruce D."/>
            <person name="Chain P."/>
            <person name="Copeland A."/>
            <person name="Pitluck S."/>
            <person name="Woyke T."/>
            <person name="Lizotte-Waniewski M."/>
            <person name="Bristow J."/>
            <person name="Riley M."/>
        </authorList>
    </citation>
    <scope>NUCLEOTIDE SEQUENCE [LARGE SCALE GENOMIC DNA]</scope>
    <source>
        <strain evidence="2">DSM 17167 / CIP 108236 / LMG 21445 / STM815</strain>
    </source>
</reference>
<organism evidence="1 2">
    <name type="scientific">Paraburkholderia phymatum (strain DSM 17167 / CIP 108236 / LMG 21445 / STM815)</name>
    <name type="common">Burkholderia phymatum</name>
    <dbReference type="NCBI Taxonomy" id="391038"/>
    <lineage>
        <taxon>Bacteria</taxon>
        <taxon>Pseudomonadati</taxon>
        <taxon>Pseudomonadota</taxon>
        <taxon>Betaproteobacteria</taxon>
        <taxon>Burkholderiales</taxon>
        <taxon>Burkholderiaceae</taxon>
        <taxon>Paraburkholderia</taxon>
    </lineage>
</organism>
<dbReference type="Proteomes" id="UP000001192">
    <property type="component" value="Chromosome 2"/>
</dbReference>
<dbReference type="PANTHER" id="PTHR31793">
    <property type="entry name" value="4-HYDROXYBENZOYL-COA THIOESTERASE FAMILY MEMBER"/>
    <property type="match status" value="1"/>
</dbReference>
<dbReference type="Gene3D" id="3.10.129.10">
    <property type="entry name" value="Hotdog Thioesterase"/>
    <property type="match status" value="1"/>
</dbReference>
<keyword evidence="2" id="KW-1185">Reference proteome</keyword>
<dbReference type="InterPro" id="IPR029069">
    <property type="entry name" value="HotDog_dom_sf"/>
</dbReference>
<dbReference type="Pfam" id="PF13279">
    <property type="entry name" value="4HBT_2"/>
    <property type="match status" value="1"/>
</dbReference>
<dbReference type="EMBL" id="CP001044">
    <property type="protein sequence ID" value="ACC73929.1"/>
    <property type="molecule type" value="Genomic_DNA"/>
</dbReference>
<gene>
    <name evidence="1" type="ordered locus">Bphy_4823</name>
</gene>
<dbReference type="GO" id="GO:0047617">
    <property type="term" value="F:fatty acyl-CoA hydrolase activity"/>
    <property type="evidence" value="ECO:0007669"/>
    <property type="project" value="TreeGrafter"/>
</dbReference>
<dbReference type="KEGG" id="bph:Bphy_4823"/>
<dbReference type="SUPFAM" id="SSF54637">
    <property type="entry name" value="Thioesterase/thiol ester dehydrase-isomerase"/>
    <property type="match status" value="1"/>
</dbReference>
<dbReference type="InterPro" id="IPR050563">
    <property type="entry name" value="4-hydroxybenzoyl-CoA_TE"/>
</dbReference>
<accession>B2JS10</accession>
<dbReference type="AlphaFoldDB" id="B2JS10"/>
<dbReference type="PANTHER" id="PTHR31793:SF2">
    <property type="entry name" value="BLR1345 PROTEIN"/>
    <property type="match status" value="1"/>
</dbReference>
<name>B2JS10_PARP8</name>
<protein>
    <submittedName>
        <fullName evidence="1">Thioesterase superfamily protein</fullName>
    </submittedName>
</protein>
<dbReference type="STRING" id="391038.Bphy_4823"/>
<dbReference type="RefSeq" id="WP_012404098.1">
    <property type="nucleotide sequence ID" value="NC_010623.1"/>
</dbReference>
<proteinExistence type="predicted"/>
<dbReference type="CDD" id="cd00586">
    <property type="entry name" value="4HBT"/>
    <property type="match status" value="1"/>
</dbReference>
<sequence length="148" mass="16489">MVIQTFHGVVYPSHTDAMGHMTVQYYVAAFDQAMWHLVSRLGYDPLWRESRSEGWADVRYEIDFKAELRVGDLYTVESAVVDVGKSSLKSQHKLLGRDGTAAELLMTSVYFDLKERKSIPIPQSVRDGVRGLLESSEIGQAIAPPSGA</sequence>
<evidence type="ECO:0000313" key="2">
    <source>
        <dbReference type="Proteomes" id="UP000001192"/>
    </source>
</evidence>
<dbReference type="HOGENOM" id="CLU_101141_6_1_4"/>